<dbReference type="InterPro" id="IPR029044">
    <property type="entry name" value="Nucleotide-diphossugar_trans"/>
</dbReference>
<dbReference type="Proteomes" id="UP001500274">
    <property type="component" value="Unassembled WGS sequence"/>
</dbReference>
<dbReference type="RefSeq" id="WP_344230891.1">
    <property type="nucleotide sequence ID" value="NZ_BAAARI010000037.1"/>
</dbReference>
<sequence length="346" mass="38172">MTNPTPVALALSIVVPAFNADEYLGRALSELDAVASVEVIVVDDGSTDATGALADDWAARRPASRRVIHQPNRGHGGAINAGLAAARGTFVKILDADDWLDIASLALLVRELVALQAADVDAVFTDFVHERVGKSARPARFDSVFPSDGVFEWADTERFGRRQVLMMHAIVYRTALVRASGLRLPEHTFYVDNLYVMTPLALVRRMRYLPIPLYRYHVGRPGQSVAPEVMVRRVEQQLRVNRLALAALPSPHAVTRGEVPAQLYRALLHHVEGVCAVTSATLARAGTAGHLVERDRFWREVRAENPWLYTRMRRSLLGAVSNLPGQAGRRATSLAYDWARRVVGFS</sequence>
<gene>
    <name evidence="3" type="ORF">GCM10009862_30180</name>
</gene>
<dbReference type="CDD" id="cd00761">
    <property type="entry name" value="Glyco_tranf_GTA_type"/>
    <property type="match status" value="1"/>
</dbReference>
<feature type="domain" description="Glycosyltransferase 2-like" evidence="2">
    <location>
        <begin position="12"/>
        <end position="127"/>
    </location>
</feature>
<dbReference type="InterPro" id="IPR001173">
    <property type="entry name" value="Glyco_trans_2-like"/>
</dbReference>
<evidence type="ECO:0000313" key="4">
    <source>
        <dbReference type="Proteomes" id="UP001500274"/>
    </source>
</evidence>
<evidence type="ECO:0000313" key="3">
    <source>
        <dbReference type="EMBL" id="GAA2589832.1"/>
    </source>
</evidence>
<name>A0ABN3PL68_9MICO</name>
<dbReference type="Gene3D" id="3.90.550.10">
    <property type="entry name" value="Spore Coat Polysaccharide Biosynthesis Protein SpsA, Chain A"/>
    <property type="match status" value="1"/>
</dbReference>
<comment type="similarity">
    <text evidence="1">Belongs to the glycosyltransferase 2 family.</text>
</comment>
<proteinExistence type="inferred from homology"/>
<dbReference type="SUPFAM" id="SSF53448">
    <property type="entry name" value="Nucleotide-diphospho-sugar transferases"/>
    <property type="match status" value="1"/>
</dbReference>
<organism evidence="3 4">
    <name type="scientific">Microbacterium binotii</name>
    <dbReference type="NCBI Taxonomy" id="462710"/>
    <lineage>
        <taxon>Bacteria</taxon>
        <taxon>Bacillati</taxon>
        <taxon>Actinomycetota</taxon>
        <taxon>Actinomycetes</taxon>
        <taxon>Micrococcales</taxon>
        <taxon>Microbacteriaceae</taxon>
        <taxon>Microbacterium</taxon>
    </lineage>
</organism>
<dbReference type="EMBL" id="BAAARI010000037">
    <property type="protein sequence ID" value="GAA2589832.1"/>
    <property type="molecule type" value="Genomic_DNA"/>
</dbReference>
<reference evidence="3 4" key="1">
    <citation type="journal article" date="2019" name="Int. J. Syst. Evol. Microbiol.">
        <title>The Global Catalogue of Microorganisms (GCM) 10K type strain sequencing project: providing services to taxonomists for standard genome sequencing and annotation.</title>
        <authorList>
            <consortium name="The Broad Institute Genomics Platform"/>
            <consortium name="The Broad Institute Genome Sequencing Center for Infectious Disease"/>
            <person name="Wu L."/>
            <person name="Ma J."/>
        </authorList>
    </citation>
    <scope>NUCLEOTIDE SEQUENCE [LARGE SCALE GENOMIC DNA]</scope>
    <source>
        <strain evidence="3 4">JCM 16365</strain>
    </source>
</reference>
<evidence type="ECO:0000256" key="1">
    <source>
        <dbReference type="ARBA" id="ARBA00006739"/>
    </source>
</evidence>
<keyword evidence="4" id="KW-1185">Reference proteome</keyword>
<protein>
    <submittedName>
        <fullName evidence="3">Glycosyltransferase family 2 protein</fullName>
    </submittedName>
</protein>
<evidence type="ECO:0000259" key="2">
    <source>
        <dbReference type="Pfam" id="PF00535"/>
    </source>
</evidence>
<dbReference type="PANTHER" id="PTHR48090">
    <property type="entry name" value="UNDECAPRENYL-PHOSPHATE 4-DEOXY-4-FORMAMIDO-L-ARABINOSE TRANSFERASE-RELATED"/>
    <property type="match status" value="1"/>
</dbReference>
<comment type="caution">
    <text evidence="3">The sequence shown here is derived from an EMBL/GenBank/DDBJ whole genome shotgun (WGS) entry which is preliminary data.</text>
</comment>
<accession>A0ABN3PL68</accession>
<dbReference type="PANTHER" id="PTHR48090:SF7">
    <property type="entry name" value="RFBJ PROTEIN"/>
    <property type="match status" value="1"/>
</dbReference>
<dbReference type="InterPro" id="IPR050256">
    <property type="entry name" value="Glycosyltransferase_2"/>
</dbReference>
<dbReference type="Pfam" id="PF00535">
    <property type="entry name" value="Glycos_transf_2"/>
    <property type="match status" value="1"/>
</dbReference>